<dbReference type="RefSeq" id="XP_064855156.1">
    <property type="nucleotide sequence ID" value="XM_064999084.1"/>
</dbReference>
<feature type="compositionally biased region" description="Basic and acidic residues" evidence="5">
    <location>
        <begin position="271"/>
        <end position="283"/>
    </location>
</feature>
<keyword evidence="4" id="KW-0539">Nucleus</keyword>
<feature type="compositionally biased region" description="Polar residues" evidence="5">
    <location>
        <begin position="247"/>
        <end position="257"/>
    </location>
</feature>
<feature type="compositionally biased region" description="Low complexity" evidence="5">
    <location>
        <begin position="208"/>
        <end position="226"/>
    </location>
</feature>
<dbReference type="Proteomes" id="UP001360560">
    <property type="component" value="Unassembled WGS sequence"/>
</dbReference>
<evidence type="ECO:0000256" key="3">
    <source>
        <dbReference type="ARBA" id="ARBA00022705"/>
    </source>
</evidence>
<evidence type="ECO:0000256" key="2">
    <source>
        <dbReference type="ARBA" id="ARBA00017589"/>
    </source>
</evidence>
<feature type="compositionally biased region" description="Acidic residues" evidence="5">
    <location>
        <begin position="396"/>
        <end position="408"/>
    </location>
</feature>
<comment type="caution">
    <text evidence="6">The sequence shown here is derived from an EMBL/GenBank/DDBJ whole genome shotgun (WGS) entry which is preliminary data.</text>
</comment>
<feature type="compositionally biased region" description="Basic residues" evidence="5">
    <location>
        <begin position="414"/>
        <end position="423"/>
    </location>
</feature>
<keyword evidence="3" id="KW-0235">DNA replication</keyword>
<evidence type="ECO:0000256" key="5">
    <source>
        <dbReference type="SAM" id="MobiDB-lite"/>
    </source>
</evidence>
<evidence type="ECO:0000313" key="6">
    <source>
        <dbReference type="EMBL" id="GMM38160.1"/>
    </source>
</evidence>
<dbReference type="EMBL" id="BTFZ01000019">
    <property type="protein sequence ID" value="GMM38160.1"/>
    <property type="molecule type" value="Genomic_DNA"/>
</dbReference>
<feature type="compositionally biased region" description="Polar residues" evidence="5">
    <location>
        <begin position="448"/>
        <end position="458"/>
    </location>
</feature>
<feature type="region of interest" description="Disordered" evidence="5">
    <location>
        <begin position="201"/>
        <end position="283"/>
    </location>
</feature>
<keyword evidence="7" id="KW-1185">Reference proteome</keyword>
<sequence length="458" mass="51004">MAEQEYLDKKLFEESLPVTFRLLSRELNVNANTAKSWLAAFYQSHQNQILPSYLLAGTKKRSPHLISITVVPDSSSENIPKTAKEVESLLTSTKETYETIKSCHIYSLSPVSVPLTITEIITGTEATISEKFNINECRDKLETWGVIKNPDPLPDFSAVSKKKKNMTTVSNNLKKEAPVKKEAPSTVKKTFDTGLTTKYVSRKQAAGSNNNNSSNSKNNVISSMKSSMRDTNRSKTDPLPAKKTSKPAPTNTTISKPASSSSASSGYKYVSRKDEKSKPKEKVIVSENHVKSEIKQDEEDVDLSAVKARKAKEEIQRKELEQMFNDDDADDFGDDLDEGDIVEIKEDAGEKKKEVIDSTPITINSTSIKEKEIISVKTQTQDETISQLNELVNDEDDEKIESYVDEDGYMVSTRKMKPTKPKKAPSPPTAKPKARTLNSSGPAKKQKQSTIMSFFNKK</sequence>
<comment type="subcellular location">
    <subcellularLocation>
        <location evidence="1">Nucleus</location>
    </subcellularLocation>
</comment>
<dbReference type="GO" id="GO:0043625">
    <property type="term" value="C:delta DNA polymerase complex"/>
    <property type="evidence" value="ECO:0007669"/>
    <property type="project" value="InterPro"/>
</dbReference>
<dbReference type="InterPro" id="IPR019038">
    <property type="entry name" value="POLD3"/>
</dbReference>
<dbReference type="AlphaFoldDB" id="A0AAV5QUA1"/>
<feature type="compositionally biased region" description="Basic and acidic residues" evidence="5">
    <location>
        <begin position="227"/>
        <end position="236"/>
    </location>
</feature>
<gene>
    <name evidence="6" type="ORF">DASC09_054990</name>
</gene>
<accession>A0AAV5QUA1</accession>
<dbReference type="GO" id="GO:0006297">
    <property type="term" value="P:nucleotide-excision repair, DNA gap filling"/>
    <property type="evidence" value="ECO:0007669"/>
    <property type="project" value="TreeGrafter"/>
</dbReference>
<name>A0AAV5QUA1_9ASCO</name>
<dbReference type="GO" id="GO:0006271">
    <property type="term" value="P:DNA strand elongation involved in DNA replication"/>
    <property type="evidence" value="ECO:0007669"/>
    <property type="project" value="TreeGrafter"/>
</dbReference>
<dbReference type="PANTHER" id="PTHR17598:SF13">
    <property type="entry name" value="DNA POLYMERASE DELTA SUBUNIT 3"/>
    <property type="match status" value="1"/>
</dbReference>
<evidence type="ECO:0000313" key="7">
    <source>
        <dbReference type="Proteomes" id="UP001360560"/>
    </source>
</evidence>
<dbReference type="GO" id="GO:0003887">
    <property type="term" value="F:DNA-directed DNA polymerase activity"/>
    <property type="evidence" value="ECO:0007669"/>
    <property type="project" value="TreeGrafter"/>
</dbReference>
<dbReference type="Pfam" id="PF09507">
    <property type="entry name" value="CDC27"/>
    <property type="match status" value="1"/>
</dbReference>
<dbReference type="GO" id="GO:1904161">
    <property type="term" value="P:DNA synthesis involved in UV-damage excision repair"/>
    <property type="evidence" value="ECO:0007669"/>
    <property type="project" value="TreeGrafter"/>
</dbReference>
<dbReference type="Gene3D" id="3.90.1030.20">
    <property type="entry name" value="DNA polymerase delta, p66 (Cdc27) subunit, wHTH domain"/>
    <property type="match status" value="1"/>
</dbReference>
<reference evidence="6 7" key="1">
    <citation type="journal article" date="2023" name="Elife">
        <title>Identification of key yeast species and microbe-microbe interactions impacting larval growth of Drosophila in the wild.</title>
        <authorList>
            <person name="Mure A."/>
            <person name="Sugiura Y."/>
            <person name="Maeda R."/>
            <person name="Honda K."/>
            <person name="Sakurai N."/>
            <person name="Takahashi Y."/>
            <person name="Watada M."/>
            <person name="Katoh T."/>
            <person name="Gotoh A."/>
            <person name="Gotoh Y."/>
            <person name="Taniguchi I."/>
            <person name="Nakamura K."/>
            <person name="Hayashi T."/>
            <person name="Katayama T."/>
            <person name="Uemura T."/>
            <person name="Hattori Y."/>
        </authorList>
    </citation>
    <scope>NUCLEOTIDE SEQUENCE [LARGE SCALE GENOMIC DNA]</scope>
    <source>
        <strain evidence="6 7">SC-9</strain>
    </source>
</reference>
<dbReference type="PANTHER" id="PTHR17598">
    <property type="entry name" value="DNA POLYMERASE DELTA SUBUNIT 3"/>
    <property type="match status" value="1"/>
</dbReference>
<proteinExistence type="predicted"/>
<protein>
    <recommendedName>
        <fullName evidence="2">DNA polymerase delta subunit 3</fullName>
    </recommendedName>
</protein>
<organism evidence="6 7">
    <name type="scientific">Saccharomycopsis crataegensis</name>
    <dbReference type="NCBI Taxonomy" id="43959"/>
    <lineage>
        <taxon>Eukaryota</taxon>
        <taxon>Fungi</taxon>
        <taxon>Dikarya</taxon>
        <taxon>Ascomycota</taxon>
        <taxon>Saccharomycotina</taxon>
        <taxon>Saccharomycetes</taxon>
        <taxon>Saccharomycopsidaceae</taxon>
        <taxon>Saccharomycopsis</taxon>
    </lineage>
</organism>
<evidence type="ECO:0000256" key="1">
    <source>
        <dbReference type="ARBA" id="ARBA00004123"/>
    </source>
</evidence>
<dbReference type="InterPro" id="IPR041913">
    <property type="entry name" value="POLD3_sf"/>
</dbReference>
<dbReference type="GeneID" id="90076149"/>
<feature type="region of interest" description="Disordered" evidence="5">
    <location>
        <begin position="396"/>
        <end position="458"/>
    </location>
</feature>
<evidence type="ECO:0000256" key="4">
    <source>
        <dbReference type="ARBA" id="ARBA00023242"/>
    </source>
</evidence>